<gene>
    <name evidence="4" type="ORF">N658DRAFT_489370</name>
</gene>
<keyword evidence="1" id="KW-0233">DNA recombination</keyword>
<organism evidence="4 5">
    <name type="scientific">Parathielavia hyrcaniae</name>
    <dbReference type="NCBI Taxonomy" id="113614"/>
    <lineage>
        <taxon>Eukaryota</taxon>
        <taxon>Fungi</taxon>
        <taxon>Dikarya</taxon>
        <taxon>Ascomycota</taxon>
        <taxon>Pezizomycotina</taxon>
        <taxon>Sordariomycetes</taxon>
        <taxon>Sordariomycetidae</taxon>
        <taxon>Sordariales</taxon>
        <taxon>Chaetomiaceae</taxon>
        <taxon>Parathielavia</taxon>
    </lineage>
</organism>
<dbReference type="GO" id="GO:0006310">
    <property type="term" value="P:DNA recombination"/>
    <property type="evidence" value="ECO:0007669"/>
    <property type="project" value="UniProtKB-KW"/>
</dbReference>
<dbReference type="SUPFAM" id="SSF52540">
    <property type="entry name" value="P-loop containing nucleoside triphosphate hydrolases"/>
    <property type="match status" value="1"/>
</dbReference>
<dbReference type="Gene3D" id="3.40.50.300">
    <property type="entry name" value="P-loop containing nucleotide triphosphate hydrolases"/>
    <property type="match status" value="2"/>
</dbReference>
<name>A0AAN6PXI8_9PEZI</name>
<dbReference type="Proteomes" id="UP001305647">
    <property type="component" value="Unassembled WGS sequence"/>
</dbReference>
<dbReference type="Pfam" id="PF21530">
    <property type="entry name" value="Pif1_2B_dom"/>
    <property type="match status" value="1"/>
</dbReference>
<dbReference type="GO" id="GO:0000723">
    <property type="term" value="P:telomere maintenance"/>
    <property type="evidence" value="ECO:0007669"/>
    <property type="project" value="InterPro"/>
</dbReference>
<comment type="cofactor">
    <cofactor evidence="1">
        <name>Mg(2+)</name>
        <dbReference type="ChEBI" id="CHEBI:18420"/>
    </cofactor>
</comment>
<keyword evidence="5" id="KW-1185">Reference proteome</keyword>
<dbReference type="GO" id="GO:0016787">
    <property type="term" value="F:hydrolase activity"/>
    <property type="evidence" value="ECO:0007669"/>
    <property type="project" value="UniProtKB-KW"/>
</dbReference>
<dbReference type="EMBL" id="MU863681">
    <property type="protein sequence ID" value="KAK4097201.1"/>
    <property type="molecule type" value="Genomic_DNA"/>
</dbReference>
<evidence type="ECO:0000256" key="1">
    <source>
        <dbReference type="RuleBase" id="RU363044"/>
    </source>
</evidence>
<keyword evidence="1" id="KW-0234">DNA repair</keyword>
<dbReference type="GO" id="GO:0006281">
    <property type="term" value="P:DNA repair"/>
    <property type="evidence" value="ECO:0007669"/>
    <property type="project" value="UniProtKB-KW"/>
</dbReference>
<evidence type="ECO:0000313" key="5">
    <source>
        <dbReference type="Proteomes" id="UP001305647"/>
    </source>
</evidence>
<dbReference type="InterPro" id="IPR010285">
    <property type="entry name" value="DNA_helicase_pif1-like_DEAD"/>
</dbReference>
<proteinExistence type="inferred from homology"/>
<evidence type="ECO:0000259" key="2">
    <source>
        <dbReference type="Pfam" id="PF05970"/>
    </source>
</evidence>
<protein>
    <recommendedName>
        <fullName evidence="1">ATP-dependent DNA helicase</fullName>
        <ecNumber evidence="1">5.6.2.3</ecNumber>
    </recommendedName>
</protein>
<dbReference type="InterPro" id="IPR027417">
    <property type="entry name" value="P-loop_NTPase"/>
</dbReference>
<feature type="domain" description="DNA helicase Pif1-like DEAD-box helicase" evidence="2">
    <location>
        <begin position="1"/>
        <end position="55"/>
    </location>
</feature>
<dbReference type="Pfam" id="PF05970">
    <property type="entry name" value="PIF1"/>
    <property type="match status" value="1"/>
</dbReference>
<dbReference type="InterPro" id="IPR051055">
    <property type="entry name" value="PIF1_helicase"/>
</dbReference>
<keyword evidence="1" id="KW-0227">DNA damage</keyword>
<sequence>MDETSILGLQTLAWVDQRLREVFPENRDEFFGGLSVILIGDFFQLPPIFNKPLYSTRDDLKDIEMVGRNAYLLFDKSVFLTTIQRQQGEDQAPFRRALKELRKADVSVPPWELLASSCSVKLSPVEVGSFADVLRIYPTKAQVVEYNPQHMLSLDSPAIRVKAKYEGVGAERVKSSNAGNLAKRLHLYVGYRVMLTRNLWADVALVNGAQGTVYDISWSNSADVLRGPPEVIIVGFDDYSGPAFTIPSRDELRRGEDLVIPILRVRQEFTVGANSCYREQFPLLVNYAITVHKSQGITLDKVVCNISAPEFASSLSCVAVSRVKILGGPRD</sequence>
<keyword evidence="1" id="KW-0347">Helicase</keyword>
<dbReference type="GO" id="GO:0005524">
    <property type="term" value="F:ATP binding"/>
    <property type="evidence" value="ECO:0007669"/>
    <property type="project" value="UniProtKB-KW"/>
</dbReference>
<accession>A0AAN6PXI8</accession>
<feature type="domain" description="DNA helicase Pif1-like 2B" evidence="3">
    <location>
        <begin position="182"/>
        <end position="214"/>
    </location>
</feature>
<dbReference type="PANTHER" id="PTHR47642">
    <property type="entry name" value="ATP-DEPENDENT DNA HELICASE"/>
    <property type="match status" value="1"/>
</dbReference>
<keyword evidence="1" id="KW-0067">ATP-binding</keyword>
<comment type="catalytic activity">
    <reaction evidence="1">
        <text>ATP + H2O = ADP + phosphate + H(+)</text>
        <dbReference type="Rhea" id="RHEA:13065"/>
        <dbReference type="ChEBI" id="CHEBI:15377"/>
        <dbReference type="ChEBI" id="CHEBI:15378"/>
        <dbReference type="ChEBI" id="CHEBI:30616"/>
        <dbReference type="ChEBI" id="CHEBI:43474"/>
        <dbReference type="ChEBI" id="CHEBI:456216"/>
        <dbReference type="EC" id="5.6.2.3"/>
    </reaction>
</comment>
<evidence type="ECO:0000313" key="4">
    <source>
        <dbReference type="EMBL" id="KAK4097201.1"/>
    </source>
</evidence>
<reference evidence="4" key="1">
    <citation type="journal article" date="2023" name="Mol. Phylogenet. Evol.">
        <title>Genome-scale phylogeny and comparative genomics of the fungal order Sordariales.</title>
        <authorList>
            <person name="Hensen N."/>
            <person name="Bonometti L."/>
            <person name="Westerberg I."/>
            <person name="Brannstrom I.O."/>
            <person name="Guillou S."/>
            <person name="Cros-Aarteil S."/>
            <person name="Calhoun S."/>
            <person name="Haridas S."/>
            <person name="Kuo A."/>
            <person name="Mondo S."/>
            <person name="Pangilinan J."/>
            <person name="Riley R."/>
            <person name="LaButti K."/>
            <person name="Andreopoulos B."/>
            <person name="Lipzen A."/>
            <person name="Chen C."/>
            <person name="Yan M."/>
            <person name="Daum C."/>
            <person name="Ng V."/>
            <person name="Clum A."/>
            <person name="Steindorff A."/>
            <person name="Ohm R.A."/>
            <person name="Martin F."/>
            <person name="Silar P."/>
            <person name="Natvig D.O."/>
            <person name="Lalanne C."/>
            <person name="Gautier V."/>
            <person name="Ament-Velasquez S.L."/>
            <person name="Kruys A."/>
            <person name="Hutchinson M.I."/>
            <person name="Powell A.J."/>
            <person name="Barry K."/>
            <person name="Miller A.N."/>
            <person name="Grigoriev I.V."/>
            <person name="Debuchy R."/>
            <person name="Gladieux P."/>
            <person name="Hiltunen Thoren M."/>
            <person name="Johannesson H."/>
        </authorList>
    </citation>
    <scope>NUCLEOTIDE SEQUENCE</scope>
    <source>
        <strain evidence="4">CBS 757.83</strain>
    </source>
</reference>
<keyword evidence="1" id="KW-0378">Hydrolase</keyword>
<dbReference type="InterPro" id="IPR049163">
    <property type="entry name" value="Pif1-like_2B_dom"/>
</dbReference>
<comment type="caution">
    <text evidence="4">The sequence shown here is derived from an EMBL/GenBank/DDBJ whole genome shotgun (WGS) entry which is preliminary data.</text>
</comment>
<evidence type="ECO:0000259" key="3">
    <source>
        <dbReference type="Pfam" id="PF21530"/>
    </source>
</evidence>
<keyword evidence="1" id="KW-0547">Nucleotide-binding</keyword>
<dbReference type="GO" id="GO:0043139">
    <property type="term" value="F:5'-3' DNA helicase activity"/>
    <property type="evidence" value="ECO:0007669"/>
    <property type="project" value="UniProtKB-EC"/>
</dbReference>
<dbReference type="AlphaFoldDB" id="A0AAN6PXI8"/>
<dbReference type="CDD" id="cd18809">
    <property type="entry name" value="SF1_C_RecD"/>
    <property type="match status" value="1"/>
</dbReference>
<dbReference type="EC" id="5.6.2.3" evidence="1"/>
<comment type="similarity">
    <text evidence="1">Belongs to the helicase family.</text>
</comment>
<reference evidence="4" key="2">
    <citation type="submission" date="2023-05" db="EMBL/GenBank/DDBJ databases">
        <authorList>
            <consortium name="Lawrence Berkeley National Laboratory"/>
            <person name="Steindorff A."/>
            <person name="Hensen N."/>
            <person name="Bonometti L."/>
            <person name="Westerberg I."/>
            <person name="Brannstrom I.O."/>
            <person name="Guillou S."/>
            <person name="Cros-Aarteil S."/>
            <person name="Calhoun S."/>
            <person name="Haridas S."/>
            <person name="Kuo A."/>
            <person name="Mondo S."/>
            <person name="Pangilinan J."/>
            <person name="Riley R."/>
            <person name="Labutti K."/>
            <person name="Andreopoulos B."/>
            <person name="Lipzen A."/>
            <person name="Chen C."/>
            <person name="Yanf M."/>
            <person name="Daum C."/>
            <person name="Ng V."/>
            <person name="Clum A."/>
            <person name="Ohm R."/>
            <person name="Martin F."/>
            <person name="Silar P."/>
            <person name="Natvig D."/>
            <person name="Lalanne C."/>
            <person name="Gautier V."/>
            <person name="Ament-Velasquez S.L."/>
            <person name="Kruys A."/>
            <person name="Hutchinson M.I."/>
            <person name="Powell A.J."/>
            <person name="Barry K."/>
            <person name="Miller A.N."/>
            <person name="Grigoriev I.V."/>
            <person name="Debuchy R."/>
            <person name="Gladieux P."/>
            <person name="Thoren M.H."/>
            <person name="Johannesson H."/>
        </authorList>
    </citation>
    <scope>NUCLEOTIDE SEQUENCE</scope>
    <source>
        <strain evidence="4">CBS 757.83</strain>
    </source>
</reference>